<dbReference type="Gene3D" id="2.70.50.60">
    <property type="entry name" value="abc- transporter (atp binding component) like domain"/>
    <property type="match status" value="1"/>
</dbReference>
<evidence type="ECO:0000256" key="3">
    <source>
        <dbReference type="ARBA" id="ARBA00022741"/>
    </source>
</evidence>
<dbReference type="InterPro" id="IPR050683">
    <property type="entry name" value="Bact_Polysacc_Export_ATP-bd"/>
</dbReference>
<dbReference type="Pfam" id="PF00005">
    <property type="entry name" value="ABC_tran"/>
    <property type="match status" value="1"/>
</dbReference>
<dbReference type="InterPro" id="IPR027417">
    <property type="entry name" value="P-loop_NTPase"/>
</dbReference>
<evidence type="ECO:0000313" key="5">
    <source>
        <dbReference type="EMBL" id="AKN20885.1"/>
    </source>
</evidence>
<dbReference type="SUPFAM" id="SSF52540">
    <property type="entry name" value="P-loop containing nucleoside triphosphate hydrolases"/>
    <property type="match status" value="1"/>
</dbReference>
<dbReference type="GO" id="GO:0016020">
    <property type="term" value="C:membrane"/>
    <property type="evidence" value="ECO:0007669"/>
    <property type="project" value="InterPro"/>
</dbReference>
<evidence type="ECO:0000256" key="2">
    <source>
        <dbReference type="ARBA" id="ARBA00022448"/>
    </source>
</evidence>
<sequence length="438" mass="48333">MSEPVLAVSGVNKSFPIYRSPWQALWHALNPKADVKVFQALRDIELTVYRGETIGIVGHNGAGKSTLLQLITGVMQPDCGQITRTGRVVGLLELGSGFNPEFTGRENIFFNGAILGMSQREMDDRLERILSFAAIGDFIDQPVKNYSSGMMVRLAFSVIINTDPDVLIIDEALAVGDDAFQRKCYARLKQLQSQGVTILLVSHAAGSVIELCDRAVLLDRGEVLLQGEPKAVVHNYHKLLHMEGDERARFRYHLRQTGRGDSYISDESTSEPKIKSAPGILSVDLQPQSTVWYESKGAVLSDVHIESLEGEAVNILNSGQRYRYCFEAYFEQEAFEVGFGMMIKTRSGVDLGGATSTRNHEHRLAYVAAGSSLTVSYDFECALRNGTYFLNCGCSGLIDGERTFLHRGVDVAMFQVICESVDSTGLIDFSPCINVHQK</sequence>
<dbReference type="InterPro" id="IPR029439">
    <property type="entry name" value="Wzt_C"/>
</dbReference>
<keyword evidence="2" id="KW-0813">Transport</keyword>
<dbReference type="PROSITE" id="PS00211">
    <property type="entry name" value="ABC_TRANSPORTER_1"/>
    <property type="match status" value="1"/>
</dbReference>
<dbReference type="PROSITE" id="PS50893">
    <property type="entry name" value="ABC_TRANSPORTER_2"/>
    <property type="match status" value="1"/>
</dbReference>
<accession>A0A0H3YH76</accession>
<dbReference type="OMA" id="RFGMLIK"/>
<dbReference type="InterPro" id="IPR017871">
    <property type="entry name" value="ABC_transporter-like_CS"/>
</dbReference>
<dbReference type="GO" id="GO:0005524">
    <property type="term" value="F:ATP binding"/>
    <property type="evidence" value="ECO:0007669"/>
    <property type="project" value="UniProtKB-KW"/>
</dbReference>
<reference evidence="5" key="1">
    <citation type="journal article" date="2015" name="Mar. Drugs">
        <title>Functional Genomics of the Aeromonas salmonicida Lipopolysaccharide O-Antigen and A-Layer from Typical and Atypical Strains.</title>
        <authorList>
            <person name="Merino S."/>
            <person name="de Mendoza E."/>
            <person name="Canals R."/>
            <person name="Tomas J.M."/>
        </authorList>
    </citation>
    <scope>NUCLEOTIDE SEQUENCE</scope>
    <source>
        <strain evidence="5">A450</strain>
    </source>
</reference>
<organism evidence="5">
    <name type="scientific">Aeromonas salmonicida</name>
    <dbReference type="NCBI Taxonomy" id="645"/>
    <lineage>
        <taxon>Bacteria</taxon>
        <taxon>Pseudomonadati</taxon>
        <taxon>Pseudomonadota</taxon>
        <taxon>Gammaproteobacteria</taxon>
        <taxon>Aeromonadales</taxon>
        <taxon>Aeromonadaceae</taxon>
        <taxon>Aeromonas</taxon>
    </lineage>
</organism>
<keyword evidence="4" id="KW-0067">ATP-binding</keyword>
<dbReference type="Gene3D" id="3.40.50.300">
    <property type="entry name" value="P-loop containing nucleotide triphosphate hydrolases"/>
    <property type="match status" value="1"/>
</dbReference>
<dbReference type="GO" id="GO:0140359">
    <property type="term" value="F:ABC-type transporter activity"/>
    <property type="evidence" value="ECO:0007669"/>
    <property type="project" value="InterPro"/>
</dbReference>
<name>A0A0H3YH76_AERSA</name>
<evidence type="ECO:0000256" key="4">
    <source>
        <dbReference type="ARBA" id="ARBA00022840"/>
    </source>
</evidence>
<dbReference type="SMART" id="SM00382">
    <property type="entry name" value="AAA"/>
    <property type="match status" value="1"/>
</dbReference>
<dbReference type="CDD" id="cd10147">
    <property type="entry name" value="Wzt_C-like"/>
    <property type="match status" value="1"/>
</dbReference>
<dbReference type="PANTHER" id="PTHR46743">
    <property type="entry name" value="TEICHOIC ACIDS EXPORT ATP-BINDING PROTEIN TAGH"/>
    <property type="match status" value="1"/>
</dbReference>
<dbReference type="RefSeq" id="WP_011898533.1">
    <property type="nucleotide sequence ID" value="NZ_CAWRDK010000010.1"/>
</dbReference>
<dbReference type="InterPro" id="IPR015860">
    <property type="entry name" value="ABC_transpr_TagH-like"/>
</dbReference>
<dbReference type="Pfam" id="PF14524">
    <property type="entry name" value="Wzt_C"/>
    <property type="match status" value="1"/>
</dbReference>
<dbReference type="EMBL" id="KR704893">
    <property type="protein sequence ID" value="AKN20885.1"/>
    <property type="molecule type" value="Genomic_DNA"/>
</dbReference>
<evidence type="ECO:0000256" key="1">
    <source>
        <dbReference type="ARBA" id="ARBA00005417"/>
    </source>
</evidence>
<dbReference type="GO" id="GO:0016887">
    <property type="term" value="F:ATP hydrolysis activity"/>
    <property type="evidence" value="ECO:0007669"/>
    <property type="project" value="InterPro"/>
</dbReference>
<comment type="similarity">
    <text evidence="1">Belongs to the ABC transporter superfamily.</text>
</comment>
<keyword evidence="3" id="KW-0547">Nucleotide-binding</keyword>
<dbReference type="InterPro" id="IPR003439">
    <property type="entry name" value="ABC_transporter-like_ATP-bd"/>
</dbReference>
<dbReference type="AlphaFoldDB" id="A0A0H3YH76"/>
<dbReference type="PANTHER" id="PTHR46743:SF2">
    <property type="entry name" value="TEICHOIC ACIDS EXPORT ATP-BINDING PROTEIN TAGH"/>
    <property type="match status" value="1"/>
</dbReference>
<protein>
    <submittedName>
        <fullName evidence="5">Wzt</fullName>
    </submittedName>
</protein>
<dbReference type="CDD" id="cd03220">
    <property type="entry name" value="ABC_KpsT_Wzt"/>
    <property type="match status" value="1"/>
</dbReference>
<dbReference type="InterPro" id="IPR003593">
    <property type="entry name" value="AAA+_ATPase"/>
</dbReference>
<proteinExistence type="inferred from homology"/>